<keyword evidence="2" id="KW-1185">Reference proteome</keyword>
<reference evidence="1" key="1">
    <citation type="submission" date="2023-07" db="EMBL/GenBank/DDBJ databases">
        <title>Black Yeasts Isolated from many extreme environments.</title>
        <authorList>
            <person name="Coleine C."/>
            <person name="Stajich J.E."/>
            <person name="Selbmann L."/>
        </authorList>
    </citation>
    <scope>NUCLEOTIDE SEQUENCE</scope>
    <source>
        <strain evidence="1">CCFEE 5714</strain>
    </source>
</reference>
<dbReference type="EMBL" id="JAUTXU010000015">
    <property type="protein sequence ID" value="KAK3721945.1"/>
    <property type="molecule type" value="Genomic_DNA"/>
</dbReference>
<dbReference type="Proteomes" id="UP001281147">
    <property type="component" value="Unassembled WGS sequence"/>
</dbReference>
<evidence type="ECO:0000313" key="2">
    <source>
        <dbReference type="Proteomes" id="UP001281147"/>
    </source>
</evidence>
<organism evidence="1 2">
    <name type="scientific">Vermiconidia calcicola</name>
    <dbReference type="NCBI Taxonomy" id="1690605"/>
    <lineage>
        <taxon>Eukaryota</taxon>
        <taxon>Fungi</taxon>
        <taxon>Dikarya</taxon>
        <taxon>Ascomycota</taxon>
        <taxon>Pezizomycotina</taxon>
        <taxon>Dothideomycetes</taxon>
        <taxon>Dothideomycetidae</taxon>
        <taxon>Mycosphaerellales</taxon>
        <taxon>Extremaceae</taxon>
        <taxon>Vermiconidia</taxon>
    </lineage>
</organism>
<evidence type="ECO:0000313" key="1">
    <source>
        <dbReference type="EMBL" id="KAK3721945.1"/>
    </source>
</evidence>
<protein>
    <submittedName>
        <fullName evidence="1">Uncharacterized protein</fullName>
    </submittedName>
</protein>
<gene>
    <name evidence="1" type="ORF">LTR37_002761</name>
</gene>
<name>A0ACC3NSS0_9PEZI</name>
<sequence length="146" mass="16328">MSQDLAKCMRATTEALVEAFDGKWSVEEALAPRAAECEHTILPASLGIGKRNNEEWAEHFRGVKDLITEAKMDIDYYLAVPEERRAVCRSSLSATTAVGPYSNVYVWFLTFDDKGEKITSITEMLDGISARDLLVKLKEAGLRNLR</sequence>
<accession>A0ACC3NSS0</accession>
<proteinExistence type="predicted"/>
<comment type="caution">
    <text evidence="1">The sequence shown here is derived from an EMBL/GenBank/DDBJ whole genome shotgun (WGS) entry which is preliminary data.</text>
</comment>